<keyword evidence="9" id="KW-1185">Reference proteome</keyword>
<dbReference type="EMBL" id="AP018933">
    <property type="protein sequence ID" value="BBG30336.1"/>
    <property type="molecule type" value="Genomic_DNA"/>
</dbReference>
<evidence type="ECO:0000313" key="9">
    <source>
        <dbReference type="Proteomes" id="UP000267342"/>
    </source>
</evidence>
<comment type="subcellular location">
    <subcellularLocation>
        <location evidence="1">Cell membrane</location>
        <topology evidence="1">Multi-pass membrane protein</topology>
    </subcellularLocation>
</comment>
<dbReference type="InterPro" id="IPR036259">
    <property type="entry name" value="MFS_trans_sf"/>
</dbReference>
<feature type="transmembrane region" description="Helical" evidence="6">
    <location>
        <begin position="355"/>
        <end position="376"/>
    </location>
</feature>
<evidence type="ECO:0000256" key="2">
    <source>
        <dbReference type="ARBA" id="ARBA00022475"/>
    </source>
</evidence>
<dbReference type="Gene3D" id="1.20.1250.20">
    <property type="entry name" value="MFS general substrate transporter like domains"/>
    <property type="match status" value="1"/>
</dbReference>
<accession>A0A348HFD4</accession>
<dbReference type="Pfam" id="PF07690">
    <property type="entry name" value="MFS_1"/>
    <property type="match status" value="1"/>
</dbReference>
<keyword evidence="5 6" id="KW-0472">Membrane</keyword>
<feature type="transmembrane region" description="Helical" evidence="6">
    <location>
        <begin position="237"/>
        <end position="259"/>
    </location>
</feature>
<feature type="transmembrane region" description="Helical" evidence="6">
    <location>
        <begin position="328"/>
        <end position="349"/>
    </location>
</feature>
<keyword evidence="3 6" id="KW-0812">Transmembrane</keyword>
<feature type="transmembrane region" description="Helical" evidence="6">
    <location>
        <begin position="101"/>
        <end position="118"/>
    </location>
</feature>
<feature type="transmembrane region" description="Helical" evidence="6">
    <location>
        <begin position="130"/>
        <end position="152"/>
    </location>
</feature>
<dbReference type="KEGG" id="zpl:ZBT109_1579"/>
<dbReference type="InterPro" id="IPR011701">
    <property type="entry name" value="MFS"/>
</dbReference>
<organism evidence="8 9">
    <name type="scientific">Zymobacter palmae</name>
    <dbReference type="NCBI Taxonomy" id="33074"/>
    <lineage>
        <taxon>Bacteria</taxon>
        <taxon>Pseudomonadati</taxon>
        <taxon>Pseudomonadota</taxon>
        <taxon>Gammaproteobacteria</taxon>
        <taxon>Oceanospirillales</taxon>
        <taxon>Halomonadaceae</taxon>
        <taxon>Zymobacter group</taxon>
        <taxon>Zymobacter</taxon>
    </lineage>
</organism>
<dbReference type="PROSITE" id="PS50850">
    <property type="entry name" value="MFS"/>
    <property type="match status" value="1"/>
</dbReference>
<protein>
    <submittedName>
        <fullName evidence="8">Permeases of the major facilitator</fullName>
    </submittedName>
</protein>
<dbReference type="Proteomes" id="UP000267342">
    <property type="component" value="Chromosome"/>
</dbReference>
<reference evidence="8 9" key="1">
    <citation type="submission" date="2018-09" db="EMBL/GenBank/DDBJ databases">
        <title>Zymobacter palmae IAM14233 (=T109) whole genome analysis.</title>
        <authorList>
            <person name="Yanase H."/>
        </authorList>
    </citation>
    <scope>NUCLEOTIDE SEQUENCE [LARGE SCALE GENOMIC DNA]</scope>
    <source>
        <strain evidence="8 9">IAM14233</strain>
    </source>
</reference>
<dbReference type="PANTHER" id="PTHR43124:SF3">
    <property type="entry name" value="CHLORAMPHENICOL EFFLUX PUMP RV0191"/>
    <property type="match status" value="1"/>
</dbReference>
<evidence type="ECO:0000256" key="3">
    <source>
        <dbReference type="ARBA" id="ARBA00022692"/>
    </source>
</evidence>
<feature type="transmembrane region" description="Helical" evidence="6">
    <location>
        <begin position="204"/>
        <end position="225"/>
    </location>
</feature>
<evidence type="ECO:0000313" key="8">
    <source>
        <dbReference type="EMBL" id="BBG30336.1"/>
    </source>
</evidence>
<evidence type="ECO:0000256" key="6">
    <source>
        <dbReference type="SAM" id="Phobius"/>
    </source>
</evidence>
<feature type="transmembrane region" description="Helical" evidence="6">
    <location>
        <begin position="75"/>
        <end position="95"/>
    </location>
</feature>
<dbReference type="STRING" id="1123510.GCA_000620025_02518"/>
<dbReference type="RefSeq" id="WP_051523943.1">
    <property type="nucleotide sequence ID" value="NZ_AP018933.1"/>
</dbReference>
<evidence type="ECO:0000256" key="4">
    <source>
        <dbReference type="ARBA" id="ARBA00022989"/>
    </source>
</evidence>
<dbReference type="GO" id="GO:0022857">
    <property type="term" value="F:transmembrane transporter activity"/>
    <property type="evidence" value="ECO:0007669"/>
    <property type="project" value="InterPro"/>
</dbReference>
<sequence length="381" mass="40106">MNKHHALCWIGFAGFISAADNWVASLLLPDIASTFDTTVARSSAVLTAYLLPYGIMQPLYGYYSDTYKRKTVLQLLMLLLCIATLCCALAGSLAWLTAFRFMAGFFAAGIITVSLGALGELYTPQMLTNVIGLFFGSVFLGQGLSAGLGGWLLELGGWRSIFAIFSVLSLISCGLLFLLPSAAESSTRSSLRGALCALLNNRRLLALYALAACNGATVLGGYSFMGAYLSSVFGLPHTWVGIGLMLFGLVCFSAGMANTVLAARFSAQQRLTAGFVCSLCAFGCLIAQNCLLAYLAVLLLGTAYVLIQSVLASTALTRAPLYKGLSSGLVGVGVFGGGGLGTWIGSLLLKQTGYVGLFSGFAALTLVIVAFVCRYARRILD</sequence>
<feature type="transmembrane region" description="Helical" evidence="6">
    <location>
        <begin position="42"/>
        <end position="63"/>
    </location>
</feature>
<feature type="transmembrane region" description="Helical" evidence="6">
    <location>
        <begin position="294"/>
        <end position="316"/>
    </location>
</feature>
<dbReference type="PANTHER" id="PTHR43124">
    <property type="entry name" value="PURINE EFFLUX PUMP PBUE"/>
    <property type="match status" value="1"/>
</dbReference>
<feature type="transmembrane region" description="Helical" evidence="6">
    <location>
        <begin position="158"/>
        <end position="183"/>
    </location>
</feature>
<keyword evidence="4 6" id="KW-1133">Transmembrane helix</keyword>
<proteinExistence type="predicted"/>
<keyword evidence="2" id="KW-1003">Cell membrane</keyword>
<dbReference type="AlphaFoldDB" id="A0A348HFD4"/>
<gene>
    <name evidence="8" type="ORF">ZBT109_1579</name>
</gene>
<dbReference type="GO" id="GO:0005886">
    <property type="term" value="C:plasma membrane"/>
    <property type="evidence" value="ECO:0007669"/>
    <property type="project" value="UniProtKB-SubCell"/>
</dbReference>
<name>A0A348HFD4_9GAMM</name>
<dbReference type="InterPro" id="IPR020846">
    <property type="entry name" value="MFS_dom"/>
</dbReference>
<evidence type="ECO:0000259" key="7">
    <source>
        <dbReference type="PROSITE" id="PS50850"/>
    </source>
</evidence>
<evidence type="ECO:0000256" key="1">
    <source>
        <dbReference type="ARBA" id="ARBA00004651"/>
    </source>
</evidence>
<dbReference type="InterPro" id="IPR050189">
    <property type="entry name" value="MFS_Efflux_Transporters"/>
</dbReference>
<dbReference type="PRINTS" id="PR01036">
    <property type="entry name" value="TCRTETB"/>
</dbReference>
<dbReference type="SUPFAM" id="SSF103473">
    <property type="entry name" value="MFS general substrate transporter"/>
    <property type="match status" value="1"/>
</dbReference>
<evidence type="ECO:0000256" key="5">
    <source>
        <dbReference type="ARBA" id="ARBA00023136"/>
    </source>
</evidence>
<feature type="domain" description="Major facilitator superfamily (MFS) profile" evidence="7">
    <location>
        <begin position="6"/>
        <end position="377"/>
    </location>
</feature>
<dbReference type="OrthoDB" id="5670831at2"/>